<accession>A0A8S3Y9G2</accession>
<dbReference type="EMBL" id="CAJQZP010001686">
    <property type="protein sequence ID" value="CAG5058781.1"/>
    <property type="molecule type" value="Genomic_DNA"/>
</dbReference>
<organism evidence="1 2">
    <name type="scientific">Parnassius apollo</name>
    <name type="common">Apollo butterfly</name>
    <name type="synonym">Papilio apollo</name>
    <dbReference type="NCBI Taxonomy" id="110799"/>
    <lineage>
        <taxon>Eukaryota</taxon>
        <taxon>Metazoa</taxon>
        <taxon>Ecdysozoa</taxon>
        <taxon>Arthropoda</taxon>
        <taxon>Hexapoda</taxon>
        <taxon>Insecta</taxon>
        <taxon>Pterygota</taxon>
        <taxon>Neoptera</taxon>
        <taxon>Endopterygota</taxon>
        <taxon>Lepidoptera</taxon>
        <taxon>Glossata</taxon>
        <taxon>Ditrysia</taxon>
        <taxon>Papilionoidea</taxon>
        <taxon>Papilionidae</taxon>
        <taxon>Parnassiinae</taxon>
        <taxon>Parnassini</taxon>
        <taxon>Parnassius</taxon>
        <taxon>Parnassius</taxon>
    </lineage>
</organism>
<name>A0A8S3Y9G2_PARAO</name>
<evidence type="ECO:0000313" key="1">
    <source>
        <dbReference type="EMBL" id="CAG5058781.1"/>
    </source>
</evidence>
<dbReference type="Proteomes" id="UP000691718">
    <property type="component" value="Unassembled WGS sequence"/>
</dbReference>
<evidence type="ECO:0000313" key="2">
    <source>
        <dbReference type="Proteomes" id="UP000691718"/>
    </source>
</evidence>
<keyword evidence="2" id="KW-1185">Reference proteome</keyword>
<protein>
    <submittedName>
        <fullName evidence="1">(apollo) hypothetical protein</fullName>
    </submittedName>
</protein>
<comment type="caution">
    <text evidence="1">The sequence shown here is derived from an EMBL/GenBank/DDBJ whole genome shotgun (WGS) entry which is preliminary data.</text>
</comment>
<sequence>MLRVSSIDSSNMLLIFSSSWETIPSSSELDTNGILTAASTYAVCCTSSGAAFPAVAFPFNEGIGSRRSRSSSASPNMLERRMYRTRSARFCSVTDRDLYSSSAKKRCIRARYAKHPVSSPFVLKYARSAFVFINFDQRMRRAPPAAGAAC</sequence>
<reference evidence="1" key="1">
    <citation type="submission" date="2021-04" db="EMBL/GenBank/DDBJ databases">
        <authorList>
            <person name="Tunstrom K."/>
        </authorList>
    </citation>
    <scope>NUCLEOTIDE SEQUENCE</scope>
</reference>
<dbReference type="AlphaFoldDB" id="A0A8S3Y9G2"/>
<proteinExistence type="predicted"/>
<gene>
    <name evidence="1" type="ORF">PAPOLLO_LOCUS27697</name>
</gene>